<evidence type="ECO:0000256" key="5">
    <source>
        <dbReference type="ARBA" id="ARBA00022771"/>
    </source>
</evidence>
<evidence type="ECO:0000256" key="7">
    <source>
        <dbReference type="ARBA" id="ARBA00022833"/>
    </source>
</evidence>
<dbReference type="EC" id="2.3.2.27" evidence="2"/>
<comment type="caution">
    <text evidence="11">The sequence shown here is derived from an EMBL/GenBank/DDBJ whole genome shotgun (WGS) entry which is preliminary data.</text>
</comment>
<evidence type="ECO:0000259" key="10">
    <source>
        <dbReference type="PROSITE" id="PS50089"/>
    </source>
</evidence>
<protein>
    <recommendedName>
        <fullName evidence="2">RING-type E3 ubiquitin transferase</fullName>
        <ecNumber evidence="2">2.3.2.27</ecNumber>
    </recommendedName>
</protein>
<evidence type="ECO:0000313" key="11">
    <source>
        <dbReference type="EMBL" id="CAH9125620.1"/>
    </source>
</evidence>
<dbReference type="InterPro" id="IPR013083">
    <property type="entry name" value="Znf_RING/FYVE/PHD"/>
</dbReference>
<dbReference type="CDD" id="cd16667">
    <property type="entry name" value="RING-H2_RNF126-like"/>
    <property type="match status" value="1"/>
</dbReference>
<sequence length="291" mass="33569">MPMNPFPRVGIRVNGFRRMRRYHYYWCRQCQRSVRTVSSNPIGILCPRCFAQVRFELDATRSRLRRRGEEEGSPRGGGLLDTLAVLLDPPLGQDDQDRDLRQVHRSRVISQFIGPEELTNPWPPMPVSSDENDQFDTAPGSSAPDEDERFGPPPATSSAIESLQRVVITPAHLASDSTCAVCKDEFEVGDEVRELPCKHFYHSLCILPWLRIHNTCPVCRCVLQSSPTQYDKEDNHPSGTNRFHHEEEEDDDDLINPVVWFWNRIWSLWPFSLLPNCMHPLTHRPDSWLLL</sequence>
<reference evidence="11" key="1">
    <citation type="submission" date="2022-07" db="EMBL/GenBank/DDBJ databases">
        <authorList>
            <person name="Macas J."/>
            <person name="Novak P."/>
            <person name="Neumann P."/>
        </authorList>
    </citation>
    <scope>NUCLEOTIDE SEQUENCE</scope>
</reference>
<gene>
    <name evidence="11" type="ORF">CEPIT_LOCUS26903</name>
</gene>
<keyword evidence="7" id="KW-0862">Zinc</keyword>
<dbReference type="GO" id="GO:0016567">
    <property type="term" value="P:protein ubiquitination"/>
    <property type="evidence" value="ECO:0007669"/>
    <property type="project" value="TreeGrafter"/>
</dbReference>
<evidence type="ECO:0000256" key="4">
    <source>
        <dbReference type="ARBA" id="ARBA00022723"/>
    </source>
</evidence>
<dbReference type="SUPFAM" id="SSF57850">
    <property type="entry name" value="RING/U-box"/>
    <property type="match status" value="1"/>
</dbReference>
<evidence type="ECO:0000256" key="2">
    <source>
        <dbReference type="ARBA" id="ARBA00012483"/>
    </source>
</evidence>
<evidence type="ECO:0000256" key="6">
    <source>
        <dbReference type="ARBA" id="ARBA00022786"/>
    </source>
</evidence>
<accession>A0AAV0ER20</accession>
<dbReference type="FunFam" id="3.30.40.10:FF:000022">
    <property type="entry name" value="E3 ubiquitin-protein ligase RING1-like"/>
    <property type="match status" value="1"/>
</dbReference>
<dbReference type="Pfam" id="PF13639">
    <property type="entry name" value="zf-RING_2"/>
    <property type="match status" value="1"/>
</dbReference>
<evidence type="ECO:0000256" key="8">
    <source>
        <dbReference type="PROSITE-ProRule" id="PRU00175"/>
    </source>
</evidence>
<dbReference type="SMART" id="SM00184">
    <property type="entry name" value="RING"/>
    <property type="match status" value="1"/>
</dbReference>
<evidence type="ECO:0000256" key="3">
    <source>
        <dbReference type="ARBA" id="ARBA00022679"/>
    </source>
</evidence>
<keyword evidence="6" id="KW-0833">Ubl conjugation pathway</keyword>
<name>A0AAV0ER20_9ASTE</name>
<keyword evidence="5 8" id="KW-0863">Zinc-finger</keyword>
<feature type="region of interest" description="Disordered" evidence="9">
    <location>
        <begin position="229"/>
        <end position="248"/>
    </location>
</feature>
<keyword evidence="12" id="KW-1185">Reference proteome</keyword>
<evidence type="ECO:0000313" key="12">
    <source>
        <dbReference type="Proteomes" id="UP001152523"/>
    </source>
</evidence>
<evidence type="ECO:0000256" key="9">
    <source>
        <dbReference type="SAM" id="MobiDB-lite"/>
    </source>
</evidence>
<dbReference type="AlphaFoldDB" id="A0AAV0ER20"/>
<dbReference type="GO" id="GO:0005737">
    <property type="term" value="C:cytoplasm"/>
    <property type="evidence" value="ECO:0007669"/>
    <property type="project" value="TreeGrafter"/>
</dbReference>
<dbReference type="GO" id="GO:0008270">
    <property type="term" value="F:zinc ion binding"/>
    <property type="evidence" value="ECO:0007669"/>
    <property type="project" value="UniProtKB-KW"/>
</dbReference>
<organism evidence="11 12">
    <name type="scientific">Cuscuta epithymum</name>
    <dbReference type="NCBI Taxonomy" id="186058"/>
    <lineage>
        <taxon>Eukaryota</taxon>
        <taxon>Viridiplantae</taxon>
        <taxon>Streptophyta</taxon>
        <taxon>Embryophyta</taxon>
        <taxon>Tracheophyta</taxon>
        <taxon>Spermatophyta</taxon>
        <taxon>Magnoliopsida</taxon>
        <taxon>eudicotyledons</taxon>
        <taxon>Gunneridae</taxon>
        <taxon>Pentapetalae</taxon>
        <taxon>asterids</taxon>
        <taxon>lamiids</taxon>
        <taxon>Solanales</taxon>
        <taxon>Convolvulaceae</taxon>
        <taxon>Cuscuteae</taxon>
        <taxon>Cuscuta</taxon>
        <taxon>Cuscuta subgen. Cuscuta</taxon>
    </lineage>
</organism>
<dbReference type="GO" id="GO:0061630">
    <property type="term" value="F:ubiquitin protein ligase activity"/>
    <property type="evidence" value="ECO:0007669"/>
    <property type="project" value="UniProtKB-EC"/>
</dbReference>
<dbReference type="PANTHER" id="PTHR15710:SF116">
    <property type="entry name" value="RING_U-BOX SUPERFAMILY PROTEIN"/>
    <property type="match status" value="1"/>
</dbReference>
<keyword evidence="4" id="KW-0479">Metal-binding</keyword>
<dbReference type="PROSITE" id="PS50089">
    <property type="entry name" value="ZF_RING_2"/>
    <property type="match status" value="1"/>
</dbReference>
<comment type="catalytic activity">
    <reaction evidence="1">
        <text>S-ubiquitinyl-[E2 ubiquitin-conjugating enzyme]-L-cysteine + [acceptor protein]-L-lysine = [E2 ubiquitin-conjugating enzyme]-L-cysteine + N(6)-ubiquitinyl-[acceptor protein]-L-lysine.</text>
        <dbReference type="EC" id="2.3.2.27"/>
    </reaction>
</comment>
<evidence type="ECO:0000256" key="1">
    <source>
        <dbReference type="ARBA" id="ARBA00000900"/>
    </source>
</evidence>
<dbReference type="Proteomes" id="UP001152523">
    <property type="component" value="Unassembled WGS sequence"/>
</dbReference>
<proteinExistence type="predicted"/>
<dbReference type="Gene3D" id="3.30.40.10">
    <property type="entry name" value="Zinc/RING finger domain, C3HC4 (zinc finger)"/>
    <property type="match status" value="1"/>
</dbReference>
<dbReference type="PANTHER" id="PTHR15710">
    <property type="entry name" value="E3 UBIQUITIN-PROTEIN LIGASE PRAJA"/>
    <property type="match status" value="1"/>
</dbReference>
<keyword evidence="3" id="KW-0808">Transferase</keyword>
<feature type="domain" description="RING-type" evidence="10">
    <location>
        <begin position="179"/>
        <end position="220"/>
    </location>
</feature>
<dbReference type="InterPro" id="IPR001841">
    <property type="entry name" value="Znf_RING"/>
</dbReference>
<feature type="region of interest" description="Disordered" evidence="9">
    <location>
        <begin position="115"/>
        <end position="158"/>
    </location>
</feature>
<dbReference type="EMBL" id="CAMAPF010000938">
    <property type="protein sequence ID" value="CAH9125620.1"/>
    <property type="molecule type" value="Genomic_DNA"/>
</dbReference>